<organism evidence="2 3">
    <name type="scientific">Pseudochrobactrum asaccharolyticum</name>
    <dbReference type="NCBI Taxonomy" id="354351"/>
    <lineage>
        <taxon>Bacteria</taxon>
        <taxon>Pseudomonadati</taxon>
        <taxon>Pseudomonadota</taxon>
        <taxon>Alphaproteobacteria</taxon>
        <taxon>Hyphomicrobiales</taxon>
        <taxon>Brucellaceae</taxon>
        <taxon>Pseudochrobactrum</taxon>
    </lineage>
</organism>
<keyword evidence="1" id="KW-0812">Transmembrane</keyword>
<dbReference type="Proteomes" id="UP000252893">
    <property type="component" value="Unassembled WGS sequence"/>
</dbReference>
<evidence type="ECO:0000313" key="2">
    <source>
        <dbReference type="EMBL" id="RBO91236.1"/>
    </source>
</evidence>
<comment type="caution">
    <text evidence="2">The sequence shown here is derived from an EMBL/GenBank/DDBJ whole genome shotgun (WGS) entry which is preliminary data.</text>
</comment>
<name>A0A366DMF6_9HYPH</name>
<feature type="transmembrane region" description="Helical" evidence="1">
    <location>
        <begin position="45"/>
        <end position="65"/>
    </location>
</feature>
<dbReference type="EMBL" id="QNRH01000009">
    <property type="protein sequence ID" value="RBO91236.1"/>
    <property type="molecule type" value="Genomic_DNA"/>
</dbReference>
<evidence type="ECO:0000313" key="3">
    <source>
        <dbReference type="Proteomes" id="UP000252893"/>
    </source>
</evidence>
<protein>
    <submittedName>
        <fullName evidence="2">Uncharacterized protein</fullName>
    </submittedName>
</protein>
<sequence length="100" mass="11022">MKYRIFFILLAIFILVTGSLNWLLNPAPPLYPSIGGGGYDLSKPVYTLLLLAFTGLWTVTMLIFGSINKRPALSRQYFILAAIGAFSAIASFIAYQSNLN</sequence>
<accession>A0A366DMF6</accession>
<proteinExistence type="predicted"/>
<keyword evidence="3" id="KW-1185">Reference proteome</keyword>
<dbReference type="OrthoDB" id="8455440at2"/>
<dbReference type="AlphaFoldDB" id="A0A366DMF6"/>
<reference evidence="2 3" key="1">
    <citation type="submission" date="2018-06" db="EMBL/GenBank/DDBJ databases">
        <title>Genomic Encyclopedia of Type Strains, Phase IV (KMG-IV): sequencing the most valuable type-strain genomes for metagenomic binning, comparative biology and taxonomic classification.</title>
        <authorList>
            <person name="Goeker M."/>
        </authorList>
    </citation>
    <scope>NUCLEOTIDE SEQUENCE [LARGE SCALE GENOMIC DNA]</scope>
    <source>
        <strain evidence="2 3">DSM 25619</strain>
    </source>
</reference>
<feature type="transmembrane region" description="Helical" evidence="1">
    <location>
        <begin position="77"/>
        <end position="95"/>
    </location>
</feature>
<keyword evidence="1" id="KW-0472">Membrane</keyword>
<evidence type="ECO:0000256" key="1">
    <source>
        <dbReference type="SAM" id="Phobius"/>
    </source>
</evidence>
<dbReference type="RefSeq" id="WP_113945916.1">
    <property type="nucleotide sequence ID" value="NZ_JBHEEG010000010.1"/>
</dbReference>
<keyword evidence="1" id="KW-1133">Transmembrane helix</keyword>
<gene>
    <name evidence="2" type="ORF">DFR47_10996</name>
</gene>